<dbReference type="Pfam" id="PF13639">
    <property type="entry name" value="zf-RING_2"/>
    <property type="match status" value="1"/>
</dbReference>
<evidence type="ECO:0000256" key="12">
    <source>
        <dbReference type="ARBA" id="ARBA00023136"/>
    </source>
</evidence>
<dbReference type="AlphaFoldDB" id="A0A0D9VH66"/>
<evidence type="ECO:0000256" key="4">
    <source>
        <dbReference type="ARBA" id="ARBA00012483"/>
    </source>
</evidence>
<keyword evidence="8 13" id="KW-0863">Zinc-finger</keyword>
<dbReference type="GO" id="GO:0008270">
    <property type="term" value="F:zinc ion binding"/>
    <property type="evidence" value="ECO:0007669"/>
    <property type="project" value="UniProtKB-KW"/>
</dbReference>
<dbReference type="PROSITE" id="PS50089">
    <property type="entry name" value="ZF_RING_2"/>
    <property type="match status" value="1"/>
</dbReference>
<evidence type="ECO:0000256" key="15">
    <source>
        <dbReference type="SAM" id="Phobius"/>
    </source>
</evidence>
<evidence type="ECO:0000256" key="2">
    <source>
        <dbReference type="ARBA" id="ARBA00004167"/>
    </source>
</evidence>
<dbReference type="HOGENOM" id="CLU_066543_1_1_1"/>
<keyword evidence="18" id="KW-1185">Reference proteome</keyword>
<dbReference type="EC" id="2.3.2.27" evidence="4"/>
<dbReference type="SUPFAM" id="SSF57850">
    <property type="entry name" value="RING/U-box"/>
    <property type="match status" value="1"/>
</dbReference>
<keyword evidence="6 15" id="KW-0812">Transmembrane</keyword>
<dbReference type="InterPro" id="IPR044600">
    <property type="entry name" value="ATL1/ATL16-like"/>
</dbReference>
<evidence type="ECO:0000256" key="3">
    <source>
        <dbReference type="ARBA" id="ARBA00004906"/>
    </source>
</evidence>
<dbReference type="GO" id="GO:0016567">
    <property type="term" value="P:protein ubiquitination"/>
    <property type="evidence" value="ECO:0007669"/>
    <property type="project" value="InterPro"/>
</dbReference>
<dbReference type="FunFam" id="3.30.40.10:FF:000187">
    <property type="entry name" value="E3 ubiquitin-protein ligase ATL6"/>
    <property type="match status" value="1"/>
</dbReference>
<comment type="pathway">
    <text evidence="3">Protein modification; protein ubiquitination.</text>
</comment>
<evidence type="ECO:0000259" key="16">
    <source>
        <dbReference type="PROSITE" id="PS50089"/>
    </source>
</evidence>
<feature type="transmembrane region" description="Helical" evidence="15">
    <location>
        <begin position="37"/>
        <end position="57"/>
    </location>
</feature>
<evidence type="ECO:0000256" key="13">
    <source>
        <dbReference type="PROSITE-ProRule" id="PRU00175"/>
    </source>
</evidence>
<organism evidence="17 18">
    <name type="scientific">Leersia perrieri</name>
    <dbReference type="NCBI Taxonomy" id="77586"/>
    <lineage>
        <taxon>Eukaryota</taxon>
        <taxon>Viridiplantae</taxon>
        <taxon>Streptophyta</taxon>
        <taxon>Embryophyta</taxon>
        <taxon>Tracheophyta</taxon>
        <taxon>Spermatophyta</taxon>
        <taxon>Magnoliopsida</taxon>
        <taxon>Liliopsida</taxon>
        <taxon>Poales</taxon>
        <taxon>Poaceae</taxon>
        <taxon>BOP clade</taxon>
        <taxon>Oryzoideae</taxon>
        <taxon>Oryzeae</taxon>
        <taxon>Oryzinae</taxon>
        <taxon>Leersia</taxon>
    </lineage>
</organism>
<feature type="domain" description="RING-type" evidence="16">
    <location>
        <begin position="121"/>
        <end position="163"/>
    </location>
</feature>
<reference evidence="17" key="3">
    <citation type="submission" date="2015-04" db="UniProtKB">
        <authorList>
            <consortium name="EnsemblPlants"/>
        </authorList>
    </citation>
    <scope>IDENTIFICATION</scope>
</reference>
<reference evidence="18" key="2">
    <citation type="submission" date="2013-12" db="EMBL/GenBank/DDBJ databases">
        <authorList>
            <person name="Yu Y."/>
            <person name="Lee S."/>
            <person name="de Baynast K."/>
            <person name="Wissotski M."/>
            <person name="Liu L."/>
            <person name="Talag J."/>
            <person name="Goicoechea J."/>
            <person name="Angelova A."/>
            <person name="Jetty R."/>
            <person name="Kudrna D."/>
            <person name="Golser W."/>
            <person name="Rivera L."/>
            <person name="Zhang J."/>
            <person name="Wing R."/>
        </authorList>
    </citation>
    <scope>NUCLEOTIDE SEQUENCE</scope>
</reference>
<dbReference type="CDD" id="cd16461">
    <property type="entry name" value="RING-H2_EL5-like"/>
    <property type="match status" value="1"/>
</dbReference>
<keyword evidence="11 15" id="KW-1133">Transmembrane helix</keyword>
<dbReference type="GO" id="GO:0061630">
    <property type="term" value="F:ubiquitin protein ligase activity"/>
    <property type="evidence" value="ECO:0007669"/>
    <property type="project" value="UniProtKB-EC"/>
</dbReference>
<dbReference type="Gene3D" id="3.30.40.10">
    <property type="entry name" value="Zinc/RING finger domain, C3HC4 (zinc finger)"/>
    <property type="match status" value="1"/>
</dbReference>
<evidence type="ECO:0000256" key="1">
    <source>
        <dbReference type="ARBA" id="ARBA00000900"/>
    </source>
</evidence>
<evidence type="ECO:0000256" key="14">
    <source>
        <dbReference type="SAM" id="MobiDB-lite"/>
    </source>
</evidence>
<dbReference type="SMART" id="SM00184">
    <property type="entry name" value="RING"/>
    <property type="match status" value="1"/>
</dbReference>
<evidence type="ECO:0000256" key="7">
    <source>
        <dbReference type="ARBA" id="ARBA00022723"/>
    </source>
</evidence>
<evidence type="ECO:0000256" key="6">
    <source>
        <dbReference type="ARBA" id="ARBA00022692"/>
    </source>
</evidence>
<evidence type="ECO:0000256" key="10">
    <source>
        <dbReference type="ARBA" id="ARBA00022833"/>
    </source>
</evidence>
<feature type="compositionally biased region" description="Low complexity" evidence="14">
    <location>
        <begin position="8"/>
        <end position="28"/>
    </location>
</feature>
<dbReference type="InterPro" id="IPR013083">
    <property type="entry name" value="Znf_RING/FYVE/PHD"/>
</dbReference>
<protein>
    <recommendedName>
        <fullName evidence="4">RING-type E3 ubiquitin transferase</fullName>
        <ecNumber evidence="4">2.3.2.27</ecNumber>
    </recommendedName>
</protein>
<proteinExistence type="predicted"/>
<keyword evidence="10" id="KW-0862">Zinc</keyword>
<feature type="region of interest" description="Disordered" evidence="14">
    <location>
        <begin position="70"/>
        <end position="92"/>
    </location>
</feature>
<keyword evidence="5" id="KW-0808">Transferase</keyword>
<dbReference type="InterPro" id="IPR001841">
    <property type="entry name" value="Znf_RING"/>
</dbReference>
<keyword evidence="7" id="KW-0479">Metal-binding</keyword>
<sequence length="290" mass="29928">MVRGVEQAGAASSFMDSSSPSPTISAQPGQAMTVSGIATVAAVLIVFATLTLAFVLLQCYCDERRRAVTSSSSSTTRGPRRRQRIHSGGVDPDVLRSLPITVYRAPAAAKEDGDVDSVVECAVCLAELEDGEEARFLPRCGHGFHAGCVDTWLASHSTCPLCRLAVVKPDDAYSTPPPILIRPVAPEPPARYAGSHGAASVTTEGIATGVLVIEIPESAASTPRDVAARSPRLSRSLRRLCSFGRQGVPAGSSCSGAGDGGVEHGVSVAVGIRVVEAPAPELTAARPSSS</sequence>
<dbReference type="Proteomes" id="UP000032180">
    <property type="component" value="Chromosome 2"/>
</dbReference>
<keyword evidence="12 15" id="KW-0472">Membrane</keyword>
<dbReference type="GO" id="GO:0016020">
    <property type="term" value="C:membrane"/>
    <property type="evidence" value="ECO:0007669"/>
    <property type="project" value="UniProtKB-SubCell"/>
</dbReference>
<dbReference type="EnsemblPlants" id="LPERR02G16800.1">
    <property type="protein sequence ID" value="LPERR02G16800.1"/>
    <property type="gene ID" value="LPERR02G16800"/>
</dbReference>
<accession>A0A0D9VH66</accession>
<comment type="subcellular location">
    <subcellularLocation>
        <location evidence="2">Membrane</location>
        <topology evidence="2">Single-pass membrane protein</topology>
    </subcellularLocation>
</comment>
<comment type="catalytic activity">
    <reaction evidence="1">
        <text>S-ubiquitinyl-[E2 ubiquitin-conjugating enzyme]-L-cysteine + [acceptor protein]-L-lysine = [E2 ubiquitin-conjugating enzyme]-L-cysteine + N(6)-ubiquitinyl-[acceptor protein]-L-lysine.</text>
        <dbReference type="EC" id="2.3.2.27"/>
    </reaction>
</comment>
<keyword evidence="9" id="KW-0833">Ubl conjugation pathway</keyword>
<evidence type="ECO:0000256" key="9">
    <source>
        <dbReference type="ARBA" id="ARBA00022786"/>
    </source>
</evidence>
<dbReference type="PANTHER" id="PTHR46913">
    <property type="entry name" value="RING-H2 FINGER PROTEIN ATL16"/>
    <property type="match status" value="1"/>
</dbReference>
<dbReference type="eggNOG" id="KOG0800">
    <property type="taxonomic scope" value="Eukaryota"/>
</dbReference>
<evidence type="ECO:0000313" key="18">
    <source>
        <dbReference type="Proteomes" id="UP000032180"/>
    </source>
</evidence>
<dbReference type="PANTHER" id="PTHR46913:SF1">
    <property type="entry name" value="RING-H2 FINGER PROTEIN ATL16"/>
    <property type="match status" value="1"/>
</dbReference>
<dbReference type="STRING" id="77586.A0A0D9VH66"/>
<reference evidence="17 18" key="1">
    <citation type="submission" date="2012-08" db="EMBL/GenBank/DDBJ databases">
        <title>Oryza genome evolution.</title>
        <authorList>
            <person name="Wing R.A."/>
        </authorList>
    </citation>
    <scope>NUCLEOTIDE SEQUENCE</scope>
</reference>
<evidence type="ECO:0000256" key="8">
    <source>
        <dbReference type="ARBA" id="ARBA00022771"/>
    </source>
</evidence>
<evidence type="ECO:0000256" key="11">
    <source>
        <dbReference type="ARBA" id="ARBA00022989"/>
    </source>
</evidence>
<evidence type="ECO:0000256" key="5">
    <source>
        <dbReference type="ARBA" id="ARBA00022679"/>
    </source>
</evidence>
<feature type="region of interest" description="Disordered" evidence="14">
    <location>
        <begin position="1"/>
        <end position="28"/>
    </location>
</feature>
<dbReference type="Gramene" id="LPERR02G16800.1">
    <property type="protein sequence ID" value="LPERR02G16800.1"/>
    <property type="gene ID" value="LPERR02G16800"/>
</dbReference>
<name>A0A0D9VH66_9ORYZ</name>
<evidence type="ECO:0000313" key="17">
    <source>
        <dbReference type="EnsemblPlants" id="LPERR02G16800.1"/>
    </source>
</evidence>